<evidence type="ECO:0000313" key="3">
    <source>
        <dbReference type="Proteomes" id="UP000054262"/>
    </source>
</evidence>
<dbReference type="SUPFAM" id="SSF82714">
    <property type="entry name" value="Multidrug efflux transporter AcrB TolC docking domain, DN and DC subdomains"/>
    <property type="match status" value="2"/>
</dbReference>
<dbReference type="AlphaFoldDB" id="A0P6T0"/>
<dbReference type="GO" id="GO:0005886">
    <property type="term" value="C:plasma membrane"/>
    <property type="evidence" value="ECO:0007669"/>
    <property type="project" value="TreeGrafter"/>
</dbReference>
<keyword evidence="1" id="KW-0472">Membrane</keyword>
<dbReference type="Gene3D" id="1.20.1640.10">
    <property type="entry name" value="Multidrug efflux transporter AcrB transmembrane domain"/>
    <property type="match status" value="2"/>
</dbReference>
<dbReference type="EMBL" id="AAUX01000001">
    <property type="protein sequence ID" value="EAV47240.1"/>
    <property type="molecule type" value="Genomic_DNA"/>
</dbReference>
<feature type="transmembrane region" description="Helical" evidence="1">
    <location>
        <begin position="925"/>
        <end position="943"/>
    </location>
</feature>
<feature type="transmembrane region" description="Helical" evidence="1">
    <location>
        <begin position="1005"/>
        <end position="1029"/>
    </location>
</feature>
<feature type="transmembrane region" description="Helical" evidence="1">
    <location>
        <begin position="873"/>
        <end position="891"/>
    </location>
</feature>
<sequence length="1039" mass="113749">MGQLIRFSIRYPGVIIGLSLLVIAYGIYQIKQSPLNVFPEFSPTQVIIQTESPGFSSDLVESLVTNPIEQAISGTIGINQIRSQSIPGLSVVTVIFDEGTDIFKNRQSISEKLSNLNRLMPDGIIPTIAPLTSSASSVLGIGITSNKRTKIELRSIAENIIIPHLMAVPGVADVNRFGGEVAQLQIEVIADKLYEYKVNLKQVFTSIEMSSGQVGGGFIENNNQRIIINASAQTSSIKELLQLPIINSKGNVVRIKDVAKVSESKAPSISAVSINEKDGVYLSVQGQLGSNTYKLTKQLEEALETLRPVLKKEAVELFPDLFKPANFIDASIKGLRLDILIGAIMVISILYLFLFNIKTAFISAIAIPASLLSAICVMSYFNLGLNVMVLSGLAIALGEVVDDAIIDVENIFRRLRQNKQLSKPLPIYQVVFNASMEVRKSVVFATIIIVLVFLPLLSMSGVAGKLFGPLGIAYITSIIASLFVALTVTPALCFLMLGKTFIKSEDSPIIALIKKYYEKTLRKIEGKSSSILLISFLLIAIGLSFLPFFKTQFIPPLHEGHYIMHMTAYPGTSEKESIRIGNLVTKKIRKIGGVKSVAQWVGRSPMGADTFGTHYSEFEIELDALDGPSQKQILDQINTIVNGNITGVEEKNNQGGFVGVNFAINTFLTERIEETISGYNASVVVNVYGNDLDALDQDGQNVARILESIRGSKDITLQSPPGNPQVKIRLRPEIIAQLGIMNADILDTIRAAYEGYTASYIYEGINKKPVVVTFERKYREDIANIRKLPIRGVNDKIYMLSDVADINQENGRSKILHQNGKRVQTITANISNRDIDSFNQELKQKLNKANLRGGNYLEITGSAEENARSREELITHSFLAGSAVMLMLFIAFGSLRNLVITILNLPFALIGGVIAASIYGGWLSIGSMVGFVTLFGITLRNSIMLISHYQHLIENENLKWNLETCVKGAKERLPSILMTALVAGLALLPIAMGSDQPGKEIEGPMATIIIGGLFTSTILNLLILPTVLLNYGEFKKRIF</sequence>
<dbReference type="Gene3D" id="3.30.2090.10">
    <property type="entry name" value="Multidrug efflux transporter AcrB TolC docking domain, DN and DC subdomains"/>
    <property type="match status" value="2"/>
</dbReference>
<proteinExistence type="predicted"/>
<dbReference type="Proteomes" id="UP000054262">
    <property type="component" value="Unassembled WGS sequence"/>
</dbReference>
<dbReference type="GO" id="GO:0042910">
    <property type="term" value="F:xenobiotic transmembrane transporter activity"/>
    <property type="evidence" value="ECO:0007669"/>
    <property type="project" value="TreeGrafter"/>
</dbReference>
<feature type="transmembrane region" description="Helical" evidence="1">
    <location>
        <begin position="976"/>
        <end position="993"/>
    </location>
</feature>
<accession>A0P6T0</accession>
<feature type="transmembrane region" description="Helical" evidence="1">
    <location>
        <begin position="361"/>
        <end position="381"/>
    </location>
</feature>
<protein>
    <submittedName>
        <fullName evidence="2">AcrB/AcrD/AcrF family protein</fullName>
    </submittedName>
</protein>
<reference evidence="2 3" key="1">
    <citation type="submission" date="2006-11" db="EMBL/GenBank/DDBJ databases">
        <authorList>
            <person name="Giovannoni S."/>
            <person name="Vergin K."/>
            <person name="Ferriera S."/>
            <person name="Johnson J."/>
            <person name="Kravitz S."/>
            <person name="Beeson K."/>
            <person name="Sutton G."/>
            <person name="Rogers Y.-H."/>
            <person name="Friedman R."/>
            <person name="Frazier M."/>
            <person name="Venter J.C."/>
        </authorList>
    </citation>
    <scope>NUCLEOTIDE SEQUENCE [LARGE SCALE GENOMIC DNA]</scope>
    <source>
        <strain evidence="2 3">HTCC2181</strain>
    </source>
</reference>
<keyword evidence="1" id="KW-0812">Transmembrane</keyword>
<keyword evidence="1" id="KW-1133">Transmembrane helix</keyword>
<organism evidence="2 3">
    <name type="scientific">Methylophilales bacterium HTCC2181</name>
    <dbReference type="NCBI Taxonomy" id="383631"/>
    <lineage>
        <taxon>Bacteria</taxon>
        <taxon>Pseudomonadati</taxon>
        <taxon>Pseudomonadota</taxon>
        <taxon>Betaproteobacteria</taxon>
        <taxon>Nitrosomonadales</taxon>
        <taxon>OM43 clade</taxon>
    </lineage>
</organism>
<dbReference type="PANTHER" id="PTHR32063">
    <property type="match status" value="1"/>
</dbReference>
<evidence type="ECO:0000256" key="1">
    <source>
        <dbReference type="SAM" id="Phobius"/>
    </source>
</evidence>
<gene>
    <name evidence="2" type="ORF">MB2181_04165</name>
</gene>
<dbReference type="Gene3D" id="3.30.70.1440">
    <property type="entry name" value="Multidrug efflux transporter AcrB pore domain"/>
    <property type="match status" value="1"/>
</dbReference>
<dbReference type="SUPFAM" id="SSF82693">
    <property type="entry name" value="Multidrug efflux transporter AcrB pore domain, PN1, PN2, PC1 and PC2 subdomains"/>
    <property type="match status" value="2"/>
</dbReference>
<feature type="transmembrane region" description="Helical" evidence="1">
    <location>
        <begin position="898"/>
        <end position="919"/>
    </location>
</feature>
<dbReference type="Gene3D" id="3.30.70.1430">
    <property type="entry name" value="Multidrug efflux transporter AcrB pore domain"/>
    <property type="match status" value="2"/>
</dbReference>
<feature type="transmembrane region" description="Helical" evidence="1">
    <location>
        <begin position="335"/>
        <end position="354"/>
    </location>
</feature>
<dbReference type="PRINTS" id="PR00702">
    <property type="entry name" value="ACRIFLAVINRP"/>
</dbReference>
<feature type="transmembrane region" description="Helical" evidence="1">
    <location>
        <begin position="531"/>
        <end position="549"/>
    </location>
</feature>
<feature type="transmembrane region" description="Helical" evidence="1">
    <location>
        <begin position="7"/>
        <end position="28"/>
    </location>
</feature>
<dbReference type="Pfam" id="PF00873">
    <property type="entry name" value="ACR_tran"/>
    <property type="match status" value="1"/>
</dbReference>
<dbReference type="InterPro" id="IPR001036">
    <property type="entry name" value="Acrflvin-R"/>
</dbReference>
<comment type="caution">
    <text evidence="2">The sequence shown here is derived from an EMBL/GenBank/DDBJ whole genome shotgun (WGS) entry which is preliminary data.</text>
</comment>
<feature type="transmembrane region" description="Helical" evidence="1">
    <location>
        <begin position="442"/>
        <end position="460"/>
    </location>
</feature>
<evidence type="ECO:0000313" key="2">
    <source>
        <dbReference type="EMBL" id="EAV47240.1"/>
    </source>
</evidence>
<name>A0P6T0_9PROT</name>
<dbReference type="Gene3D" id="3.30.70.1320">
    <property type="entry name" value="Multidrug efflux transporter AcrB pore domain like"/>
    <property type="match status" value="1"/>
</dbReference>
<dbReference type="PANTHER" id="PTHR32063:SF4">
    <property type="entry name" value="SLR6043 PROTEIN"/>
    <property type="match status" value="1"/>
</dbReference>
<dbReference type="SUPFAM" id="SSF82866">
    <property type="entry name" value="Multidrug efflux transporter AcrB transmembrane domain"/>
    <property type="match status" value="2"/>
</dbReference>
<feature type="transmembrane region" description="Helical" evidence="1">
    <location>
        <begin position="472"/>
        <end position="497"/>
    </location>
</feature>
<keyword evidence="3" id="KW-1185">Reference proteome</keyword>
<dbReference type="InterPro" id="IPR027463">
    <property type="entry name" value="AcrB_DN_DC_subdom"/>
</dbReference>